<protein>
    <recommendedName>
        <fullName evidence="3">DDH domain-containing protein</fullName>
    </recommendedName>
</protein>
<dbReference type="InterPro" id="IPR051319">
    <property type="entry name" value="Oligoribo/pAp-PDE_c-di-AMP_PDE"/>
</dbReference>
<evidence type="ECO:0000313" key="2">
    <source>
        <dbReference type="Proteomes" id="UP000177040"/>
    </source>
</evidence>
<dbReference type="Gene3D" id="3.10.310.30">
    <property type="match status" value="1"/>
</dbReference>
<dbReference type="AlphaFoldDB" id="A0A1F6N5A5"/>
<dbReference type="SUPFAM" id="SSF64182">
    <property type="entry name" value="DHH phosphoesterases"/>
    <property type="match status" value="1"/>
</dbReference>
<dbReference type="Proteomes" id="UP000177040">
    <property type="component" value="Unassembled WGS sequence"/>
</dbReference>
<evidence type="ECO:0000313" key="1">
    <source>
        <dbReference type="EMBL" id="OGH78860.1"/>
    </source>
</evidence>
<proteinExistence type="predicted"/>
<accession>A0A1F6N5A5</accession>
<reference evidence="1 2" key="1">
    <citation type="journal article" date="2016" name="Nat. Commun.">
        <title>Thousands of microbial genomes shed light on interconnected biogeochemical processes in an aquifer system.</title>
        <authorList>
            <person name="Anantharaman K."/>
            <person name="Brown C.T."/>
            <person name="Hug L.A."/>
            <person name="Sharon I."/>
            <person name="Castelle C.J."/>
            <person name="Probst A.J."/>
            <person name="Thomas B.C."/>
            <person name="Singh A."/>
            <person name="Wilkins M.J."/>
            <person name="Karaoz U."/>
            <person name="Brodie E.L."/>
            <person name="Williams K.H."/>
            <person name="Hubbard S.S."/>
            <person name="Banfield J.F."/>
        </authorList>
    </citation>
    <scope>NUCLEOTIDE SEQUENCE [LARGE SCALE GENOMIC DNA]</scope>
</reference>
<sequence length="384" mass="42859">MALNTQEQFKQLVTEKDRILITFRPEANGDTIGSATALARLFERLGKRADIVAPDFKMPSNFRFLVGVDKIKNKIDHLQKFILHIDVANTGIKELSYDVQDKKLRVFITPEHGTLSKDNIRTAQSDFTYDLIITINTPDLISLGDLYANNTDFFFKTPIVNIDNSAANEQYGQLNIVETIKSTTAELLFGLLRELYKEELVPEIANALLTGMIAGTNSFRDGQIRPATLAAASELVHLGADRGAIIKHLYQTKSIATFRLWGAALSHLQYDDNIGLAWSTITREDFARSGARENELHSIVDELITTAPAAKFILLLHEHPEIKDGVLIHGLLRTREPFDALSLLALYQPKGHKTNASFVVSDGRTLRAVEESVIAHLKQQLKSN</sequence>
<organism evidence="1 2">
    <name type="scientific">Candidatus Magasanikbacteria bacterium RIFCSPLOWO2_01_FULL_40_15</name>
    <dbReference type="NCBI Taxonomy" id="1798686"/>
    <lineage>
        <taxon>Bacteria</taxon>
        <taxon>Candidatus Magasanikiibacteriota</taxon>
    </lineage>
</organism>
<dbReference type="InterPro" id="IPR038763">
    <property type="entry name" value="DHH_sf"/>
</dbReference>
<comment type="caution">
    <text evidence="1">The sequence shown here is derived from an EMBL/GenBank/DDBJ whole genome shotgun (WGS) entry which is preliminary data.</text>
</comment>
<name>A0A1F6N5A5_9BACT</name>
<dbReference type="Gene3D" id="3.90.1640.10">
    <property type="entry name" value="inorganic pyrophosphatase (n-terminal core)"/>
    <property type="match status" value="2"/>
</dbReference>
<gene>
    <name evidence="1" type="ORF">A2983_00815</name>
</gene>
<dbReference type="EMBL" id="MFQH01000001">
    <property type="protein sequence ID" value="OGH78860.1"/>
    <property type="molecule type" value="Genomic_DNA"/>
</dbReference>
<dbReference type="PANTHER" id="PTHR47618:SF1">
    <property type="entry name" value="BIFUNCTIONAL OLIGORIBONUCLEASE AND PAP PHOSPHATASE NRNA"/>
    <property type="match status" value="1"/>
</dbReference>
<dbReference type="PANTHER" id="PTHR47618">
    <property type="entry name" value="BIFUNCTIONAL OLIGORIBONUCLEASE AND PAP PHOSPHATASE NRNA"/>
    <property type="match status" value="1"/>
</dbReference>
<evidence type="ECO:0008006" key="3">
    <source>
        <dbReference type="Google" id="ProtNLM"/>
    </source>
</evidence>